<evidence type="ECO:0000259" key="1">
    <source>
        <dbReference type="Pfam" id="PF08707"/>
    </source>
</evidence>
<dbReference type="Pfam" id="PF08707">
    <property type="entry name" value="PriCT_2"/>
    <property type="match status" value="1"/>
</dbReference>
<feature type="domain" description="Primase C-terminal 2" evidence="1">
    <location>
        <begin position="8"/>
        <end position="79"/>
    </location>
</feature>
<organism evidence="2 3">
    <name type="scientific">Mediterraneibacter butyricigenes</name>
    <dbReference type="NCBI Taxonomy" id="2316025"/>
    <lineage>
        <taxon>Bacteria</taxon>
        <taxon>Bacillati</taxon>
        <taxon>Bacillota</taxon>
        <taxon>Clostridia</taxon>
        <taxon>Lachnospirales</taxon>
        <taxon>Lachnospiraceae</taxon>
        <taxon>Mediterraneibacter</taxon>
    </lineage>
</organism>
<comment type="caution">
    <text evidence="2">The sequence shown here is derived from an EMBL/GenBank/DDBJ whole genome shotgun (WGS) entry which is preliminary data.</text>
</comment>
<accession>A0A391P913</accession>
<proteinExistence type="predicted"/>
<sequence>MERTSLLELIEYINPADLNYQEWVNVGMALKHEGYSVREWDEWSRRDYGRYHSGECEKKWNTFRGTTSPVTGGTIFQMATENGWTPNYGHELEWNDTIETDSDRVVVDKNWVEEREVYEPKNWNPVQELIKYLETLFEPGENVGYVMKS</sequence>
<protein>
    <recommendedName>
        <fullName evidence="1">Primase C-terminal 2 domain-containing protein</fullName>
    </recommendedName>
</protein>
<dbReference type="InterPro" id="IPR014819">
    <property type="entry name" value="PriCT_2"/>
</dbReference>
<dbReference type="Proteomes" id="UP000265643">
    <property type="component" value="Unassembled WGS sequence"/>
</dbReference>
<name>A0A391P913_9FIRM</name>
<dbReference type="AlphaFoldDB" id="A0A391P913"/>
<dbReference type="RefSeq" id="WP_330508005.1">
    <property type="nucleotide sequence ID" value="NZ_BHGK01000001.1"/>
</dbReference>
<dbReference type="EMBL" id="BHGK01000001">
    <property type="protein sequence ID" value="GCA66179.1"/>
    <property type="molecule type" value="Genomic_DNA"/>
</dbReference>
<keyword evidence="3" id="KW-1185">Reference proteome</keyword>
<dbReference type="GO" id="GO:0016817">
    <property type="term" value="F:hydrolase activity, acting on acid anhydrides"/>
    <property type="evidence" value="ECO:0007669"/>
    <property type="project" value="InterPro"/>
</dbReference>
<reference evidence="3" key="1">
    <citation type="submission" date="2018-09" db="EMBL/GenBank/DDBJ databases">
        <title>Draft Genome Sequence of Mediterraneibacter sp. KCTC 15684.</title>
        <authorList>
            <person name="Kim J.S."/>
            <person name="Han K.I."/>
            <person name="Suh M.K."/>
            <person name="Lee K.C."/>
            <person name="Eom M.K."/>
            <person name="Lee J.H."/>
            <person name="Park S.H."/>
            <person name="Kang S.W."/>
            <person name="Park J.E."/>
            <person name="Oh B.S."/>
            <person name="Yu S.Y."/>
            <person name="Choi S.H."/>
            <person name="Lee D.H."/>
            <person name="Yoon H."/>
            <person name="Kim B."/>
            <person name="Yang S.J."/>
            <person name="Lee J.S."/>
        </authorList>
    </citation>
    <scope>NUCLEOTIDE SEQUENCE [LARGE SCALE GENOMIC DNA]</scope>
    <source>
        <strain evidence="3">KCTC 15684</strain>
    </source>
</reference>
<gene>
    <name evidence="2" type="ORF">KGMB01110_06150</name>
</gene>
<evidence type="ECO:0000313" key="2">
    <source>
        <dbReference type="EMBL" id="GCA66179.1"/>
    </source>
</evidence>
<evidence type="ECO:0000313" key="3">
    <source>
        <dbReference type="Proteomes" id="UP000265643"/>
    </source>
</evidence>